<keyword evidence="2 7" id="KW-0597">Phosphoprotein</keyword>
<dbReference type="InterPro" id="IPR001789">
    <property type="entry name" value="Sig_transdc_resp-reg_receiver"/>
</dbReference>
<dbReference type="SMART" id="SM00862">
    <property type="entry name" value="Trans_reg_C"/>
    <property type="match status" value="1"/>
</dbReference>
<keyword evidence="6" id="KW-0804">Transcription</keyword>
<evidence type="ECO:0000256" key="6">
    <source>
        <dbReference type="ARBA" id="ARBA00023163"/>
    </source>
</evidence>
<evidence type="ECO:0000259" key="9">
    <source>
        <dbReference type="PROSITE" id="PS50110"/>
    </source>
</evidence>
<evidence type="ECO:0000256" key="1">
    <source>
        <dbReference type="ARBA" id="ARBA00004496"/>
    </source>
</evidence>
<dbReference type="AlphaFoldDB" id="A0A6H1PBW5"/>
<dbReference type="InterPro" id="IPR016032">
    <property type="entry name" value="Sig_transdc_resp-reg_C-effctor"/>
</dbReference>
<keyword evidence="4" id="KW-0805">Transcription regulation</keyword>
<dbReference type="PROSITE" id="PS50110">
    <property type="entry name" value="RESPONSE_REGULATORY"/>
    <property type="match status" value="1"/>
</dbReference>
<sequence>MMDGKVLIIEDDDAIASIIGTYLKKEGFQIKRVDNGIDALKVASSGEWDLLLLDVMLPGLDGYEICMKLRTLRIDVPIIFLTARGEEVDQVLGLGLGADDYITKPFSGLALTARVKAHLRRYRELKGNQTNNETDVLRFSDLEIDLGACVVRREGREITLSAKEFELLRFLLSRPGQVFTKEQIFSNVWSDGYYNTDDNTVMVHIRRLREKIELAPSKPRYIITVRGLGYRFSKDA</sequence>
<organism evidence="11 12">
    <name type="scientific">Priestia megaterium</name>
    <name type="common">Bacillus megaterium</name>
    <dbReference type="NCBI Taxonomy" id="1404"/>
    <lineage>
        <taxon>Bacteria</taxon>
        <taxon>Bacillati</taxon>
        <taxon>Bacillota</taxon>
        <taxon>Bacilli</taxon>
        <taxon>Bacillales</taxon>
        <taxon>Bacillaceae</taxon>
        <taxon>Priestia</taxon>
    </lineage>
</organism>
<evidence type="ECO:0000313" key="11">
    <source>
        <dbReference type="EMBL" id="QIZ11089.1"/>
    </source>
</evidence>
<dbReference type="Gene3D" id="3.40.50.2300">
    <property type="match status" value="1"/>
</dbReference>
<dbReference type="GO" id="GO:0000976">
    <property type="term" value="F:transcription cis-regulatory region binding"/>
    <property type="evidence" value="ECO:0007669"/>
    <property type="project" value="TreeGrafter"/>
</dbReference>
<dbReference type="EMBL" id="CP051128">
    <property type="protein sequence ID" value="QIZ11089.1"/>
    <property type="molecule type" value="Genomic_DNA"/>
</dbReference>
<dbReference type="SUPFAM" id="SSF46894">
    <property type="entry name" value="C-terminal effector domain of the bipartite response regulators"/>
    <property type="match status" value="1"/>
</dbReference>
<reference evidence="11 12" key="2">
    <citation type="submission" date="2020-04" db="EMBL/GenBank/DDBJ databases">
        <authorList>
            <person name="Fomenkov A."/>
            <person name="Anton B.P."/>
            <person name="Roberts R.J."/>
        </authorList>
    </citation>
    <scope>NUCLEOTIDE SEQUENCE [LARGE SCALE GENOMIC DNA]</scope>
    <source>
        <strain evidence="11 12">S2</strain>
    </source>
</reference>
<evidence type="ECO:0000259" key="10">
    <source>
        <dbReference type="PROSITE" id="PS51755"/>
    </source>
</evidence>
<feature type="domain" description="Response regulatory" evidence="9">
    <location>
        <begin position="5"/>
        <end position="119"/>
    </location>
</feature>
<dbReference type="PANTHER" id="PTHR48111">
    <property type="entry name" value="REGULATOR OF RPOS"/>
    <property type="match status" value="1"/>
</dbReference>
<dbReference type="CDD" id="cd17574">
    <property type="entry name" value="REC_OmpR"/>
    <property type="match status" value="1"/>
</dbReference>
<dbReference type="FunFam" id="3.40.50.2300:FF:000001">
    <property type="entry name" value="DNA-binding response regulator PhoB"/>
    <property type="match status" value="1"/>
</dbReference>
<dbReference type="GO" id="GO:0032993">
    <property type="term" value="C:protein-DNA complex"/>
    <property type="evidence" value="ECO:0007669"/>
    <property type="project" value="TreeGrafter"/>
</dbReference>
<dbReference type="Gene3D" id="1.10.10.10">
    <property type="entry name" value="Winged helix-like DNA-binding domain superfamily/Winged helix DNA-binding domain"/>
    <property type="match status" value="1"/>
</dbReference>
<evidence type="ECO:0000256" key="2">
    <source>
        <dbReference type="ARBA" id="ARBA00022553"/>
    </source>
</evidence>
<reference evidence="11 12" key="1">
    <citation type="submission" date="2020-04" db="EMBL/GenBank/DDBJ databases">
        <title>Genome-Wide Identification of 5-Methylcytosine Sites in Bacterial Genomes By High-Throughput Sequencing of MspJI Restriction Fragments.</title>
        <authorList>
            <person name="Wu V."/>
        </authorList>
    </citation>
    <scope>NUCLEOTIDE SEQUENCE [LARGE SCALE GENOMIC DNA]</scope>
    <source>
        <strain evidence="11 12">S2</strain>
    </source>
</reference>
<dbReference type="SUPFAM" id="SSF52172">
    <property type="entry name" value="CheY-like"/>
    <property type="match status" value="1"/>
</dbReference>
<dbReference type="GO" id="GO:0005829">
    <property type="term" value="C:cytosol"/>
    <property type="evidence" value="ECO:0007669"/>
    <property type="project" value="TreeGrafter"/>
</dbReference>
<dbReference type="Pfam" id="PF00486">
    <property type="entry name" value="Trans_reg_C"/>
    <property type="match status" value="1"/>
</dbReference>
<keyword evidence="3" id="KW-0902">Two-component regulatory system</keyword>
<feature type="domain" description="OmpR/PhoB-type" evidence="10">
    <location>
        <begin position="134"/>
        <end position="234"/>
    </location>
</feature>
<dbReference type="PROSITE" id="PS51755">
    <property type="entry name" value="OMPR_PHOB"/>
    <property type="match status" value="1"/>
</dbReference>
<evidence type="ECO:0000256" key="7">
    <source>
        <dbReference type="PROSITE-ProRule" id="PRU00169"/>
    </source>
</evidence>
<dbReference type="Proteomes" id="UP000501868">
    <property type="component" value="Chromosome"/>
</dbReference>
<dbReference type="InterPro" id="IPR001867">
    <property type="entry name" value="OmpR/PhoB-type_DNA-bd"/>
</dbReference>
<evidence type="ECO:0000256" key="3">
    <source>
        <dbReference type="ARBA" id="ARBA00023012"/>
    </source>
</evidence>
<protein>
    <submittedName>
        <fullName evidence="11">Response regulator transcription factor</fullName>
    </submittedName>
</protein>
<dbReference type="GO" id="GO:0000156">
    <property type="term" value="F:phosphorelay response regulator activity"/>
    <property type="evidence" value="ECO:0007669"/>
    <property type="project" value="TreeGrafter"/>
</dbReference>
<keyword evidence="5 8" id="KW-0238">DNA-binding</keyword>
<evidence type="ECO:0000313" key="12">
    <source>
        <dbReference type="Proteomes" id="UP000501868"/>
    </source>
</evidence>
<evidence type="ECO:0000256" key="5">
    <source>
        <dbReference type="ARBA" id="ARBA00023125"/>
    </source>
</evidence>
<dbReference type="PANTHER" id="PTHR48111:SF52">
    <property type="entry name" value="TRANSCRIPTIONAL REGULATORY PROTEIN YVRH"/>
    <property type="match status" value="1"/>
</dbReference>
<feature type="DNA-binding region" description="OmpR/PhoB-type" evidence="8">
    <location>
        <begin position="134"/>
        <end position="234"/>
    </location>
</feature>
<evidence type="ECO:0000256" key="8">
    <source>
        <dbReference type="PROSITE-ProRule" id="PRU01091"/>
    </source>
</evidence>
<name>A0A6H1PBW5_PRIMG</name>
<dbReference type="InterPro" id="IPR036388">
    <property type="entry name" value="WH-like_DNA-bd_sf"/>
</dbReference>
<proteinExistence type="predicted"/>
<dbReference type="InterPro" id="IPR011006">
    <property type="entry name" value="CheY-like_superfamily"/>
</dbReference>
<accession>A0A6H1PBW5</accession>
<dbReference type="Gene3D" id="6.10.250.690">
    <property type="match status" value="1"/>
</dbReference>
<dbReference type="GO" id="GO:0006355">
    <property type="term" value="P:regulation of DNA-templated transcription"/>
    <property type="evidence" value="ECO:0007669"/>
    <property type="project" value="InterPro"/>
</dbReference>
<dbReference type="InterPro" id="IPR039420">
    <property type="entry name" value="WalR-like"/>
</dbReference>
<evidence type="ECO:0000256" key="4">
    <source>
        <dbReference type="ARBA" id="ARBA00023015"/>
    </source>
</evidence>
<feature type="modified residue" description="4-aspartylphosphate" evidence="7">
    <location>
        <position position="54"/>
    </location>
</feature>
<dbReference type="CDD" id="cd00383">
    <property type="entry name" value="trans_reg_C"/>
    <property type="match status" value="1"/>
</dbReference>
<gene>
    <name evidence="11" type="ORF">HFZ78_23035</name>
</gene>
<dbReference type="SMART" id="SM00448">
    <property type="entry name" value="REC"/>
    <property type="match status" value="1"/>
</dbReference>
<dbReference type="Pfam" id="PF00072">
    <property type="entry name" value="Response_reg"/>
    <property type="match status" value="1"/>
</dbReference>
<comment type="subcellular location">
    <subcellularLocation>
        <location evidence="1">Cytoplasm</location>
    </subcellularLocation>
</comment>
<dbReference type="FunFam" id="1.10.10.10:FF:000018">
    <property type="entry name" value="DNA-binding response regulator ResD"/>
    <property type="match status" value="1"/>
</dbReference>